<dbReference type="EMBL" id="JAZDQU010000002">
    <property type="protein sequence ID" value="MEE1885007.1"/>
    <property type="molecule type" value="Genomic_DNA"/>
</dbReference>
<gene>
    <name evidence="2" type="ORF">VRU49_06175</name>
</gene>
<dbReference type="Gene3D" id="3.90.1150.200">
    <property type="match status" value="1"/>
</dbReference>
<comment type="caution">
    <text evidence="2">The sequence shown here is derived from an EMBL/GenBank/DDBJ whole genome shotgun (WGS) entry which is preliminary data.</text>
</comment>
<organism evidence="2 3">
    <name type="scientific">Pedobacter flavus</name>
    <dbReference type="NCBI Taxonomy" id="3113906"/>
    <lineage>
        <taxon>Bacteria</taxon>
        <taxon>Pseudomonadati</taxon>
        <taxon>Bacteroidota</taxon>
        <taxon>Sphingobacteriia</taxon>
        <taxon>Sphingobacteriales</taxon>
        <taxon>Sphingobacteriaceae</taxon>
        <taxon>Pedobacter</taxon>
    </lineage>
</organism>
<dbReference type="Pfam" id="PF08818">
    <property type="entry name" value="DUF1801"/>
    <property type="match status" value="1"/>
</dbReference>
<dbReference type="InterPro" id="IPR014922">
    <property type="entry name" value="YdhG-like"/>
</dbReference>
<evidence type="ECO:0000259" key="1">
    <source>
        <dbReference type="Pfam" id="PF08818"/>
    </source>
</evidence>
<dbReference type="Proteomes" id="UP001337681">
    <property type="component" value="Unassembled WGS sequence"/>
</dbReference>
<feature type="domain" description="YdhG-like" evidence="1">
    <location>
        <begin position="22"/>
        <end position="111"/>
    </location>
</feature>
<dbReference type="SUPFAM" id="SSF159888">
    <property type="entry name" value="YdhG-like"/>
    <property type="match status" value="1"/>
</dbReference>
<evidence type="ECO:0000313" key="2">
    <source>
        <dbReference type="EMBL" id="MEE1885007.1"/>
    </source>
</evidence>
<reference evidence="2 3" key="1">
    <citation type="submission" date="2024-01" db="EMBL/GenBank/DDBJ databases">
        <title>Pedobacter sp. nov., isolated from oil-contaminated soil.</title>
        <authorList>
            <person name="Le N.T.T."/>
        </authorList>
    </citation>
    <scope>NUCLEOTIDE SEQUENCE [LARGE SCALE GENOMIC DNA]</scope>
    <source>
        <strain evidence="2 3">VNH31</strain>
    </source>
</reference>
<evidence type="ECO:0000313" key="3">
    <source>
        <dbReference type="Proteomes" id="UP001337681"/>
    </source>
</evidence>
<accession>A0ABU7H107</accession>
<proteinExistence type="predicted"/>
<name>A0ABU7H107_9SPHI</name>
<dbReference type="RefSeq" id="WP_330145928.1">
    <property type="nucleotide sequence ID" value="NZ_JAZDQU010000002.1"/>
</dbReference>
<sequence>MKNTSPEILQYNQQQLNDDVFICDKLAAIIDEELPNAESKIWHSNPVWFLDGNPIVGYSKQKKGIRLMFWSGADFEEEELNQQGKKFKDASIFYNSVAEIDISSLKRWLKKSQSIQWDYKNLIKRKGILERIK</sequence>
<keyword evidence="3" id="KW-1185">Reference proteome</keyword>
<protein>
    <submittedName>
        <fullName evidence="2">DUF1801 domain-containing protein</fullName>
    </submittedName>
</protein>